<protein>
    <submittedName>
        <fullName evidence="2">Uncharacterized protein</fullName>
    </submittedName>
</protein>
<proteinExistence type="predicted"/>
<evidence type="ECO:0000256" key="1">
    <source>
        <dbReference type="SAM" id="MobiDB-lite"/>
    </source>
</evidence>
<reference evidence="3" key="1">
    <citation type="submission" date="2023-05" db="EMBL/GenBank/DDBJ databases">
        <title>Draft genome of Pseudofrankia sp. BMG5.37.</title>
        <authorList>
            <person name="Gtari M."/>
            <person name="Ghodhbane F."/>
            <person name="Sbissi I."/>
        </authorList>
    </citation>
    <scope>NUCLEOTIDE SEQUENCE [LARGE SCALE GENOMIC DNA]</scope>
    <source>
        <strain evidence="3">BMG 814</strain>
    </source>
</reference>
<gene>
    <name evidence="2" type="ORF">QOZ88_14305</name>
</gene>
<evidence type="ECO:0000313" key="2">
    <source>
        <dbReference type="EMBL" id="MDP5183808.1"/>
    </source>
</evidence>
<organism evidence="2 3">
    <name type="scientific">Blastococcus carthaginiensis</name>
    <dbReference type="NCBI Taxonomy" id="3050034"/>
    <lineage>
        <taxon>Bacteria</taxon>
        <taxon>Bacillati</taxon>
        <taxon>Actinomycetota</taxon>
        <taxon>Actinomycetes</taxon>
        <taxon>Geodermatophilales</taxon>
        <taxon>Geodermatophilaceae</taxon>
        <taxon>Blastococcus</taxon>
    </lineage>
</organism>
<keyword evidence="3" id="KW-1185">Reference proteome</keyword>
<feature type="region of interest" description="Disordered" evidence="1">
    <location>
        <begin position="1"/>
        <end position="24"/>
    </location>
</feature>
<evidence type="ECO:0000313" key="3">
    <source>
        <dbReference type="Proteomes" id="UP001233673"/>
    </source>
</evidence>
<dbReference type="RefSeq" id="WP_306000415.1">
    <property type="nucleotide sequence ID" value="NZ_JASNFN010000016.1"/>
</dbReference>
<comment type="caution">
    <text evidence="2">The sequence shown here is derived from an EMBL/GenBank/DDBJ whole genome shotgun (WGS) entry which is preliminary data.</text>
</comment>
<dbReference type="Proteomes" id="UP001233673">
    <property type="component" value="Unassembled WGS sequence"/>
</dbReference>
<name>A0ABT9IE06_9ACTN</name>
<sequence>MTSSPRFGGHRVHGAGSAPADRRGPAVHLHRFRWLGPDAFSSATLYRCRCGEVRSGF</sequence>
<dbReference type="EMBL" id="JASNFN010000016">
    <property type="protein sequence ID" value="MDP5183808.1"/>
    <property type="molecule type" value="Genomic_DNA"/>
</dbReference>
<accession>A0ABT9IE06</accession>